<dbReference type="AlphaFoldDB" id="A0A4C1XTG6"/>
<evidence type="ECO:0000256" key="1">
    <source>
        <dbReference type="SAM" id="MobiDB-lite"/>
    </source>
</evidence>
<name>A0A4C1XTG6_EUMVA</name>
<feature type="region of interest" description="Disordered" evidence="1">
    <location>
        <begin position="62"/>
        <end position="82"/>
    </location>
</feature>
<gene>
    <name evidence="2" type="ORF">EVAR_88453_1</name>
</gene>
<protein>
    <submittedName>
        <fullName evidence="2">Uncharacterized protein</fullName>
    </submittedName>
</protein>
<evidence type="ECO:0000313" key="2">
    <source>
        <dbReference type="EMBL" id="GBP66343.1"/>
    </source>
</evidence>
<organism evidence="2 3">
    <name type="scientific">Eumeta variegata</name>
    <name type="common">Bagworm moth</name>
    <name type="synonym">Eumeta japonica</name>
    <dbReference type="NCBI Taxonomy" id="151549"/>
    <lineage>
        <taxon>Eukaryota</taxon>
        <taxon>Metazoa</taxon>
        <taxon>Ecdysozoa</taxon>
        <taxon>Arthropoda</taxon>
        <taxon>Hexapoda</taxon>
        <taxon>Insecta</taxon>
        <taxon>Pterygota</taxon>
        <taxon>Neoptera</taxon>
        <taxon>Endopterygota</taxon>
        <taxon>Lepidoptera</taxon>
        <taxon>Glossata</taxon>
        <taxon>Ditrysia</taxon>
        <taxon>Tineoidea</taxon>
        <taxon>Psychidae</taxon>
        <taxon>Oiketicinae</taxon>
        <taxon>Eumeta</taxon>
    </lineage>
</organism>
<keyword evidence="3" id="KW-1185">Reference proteome</keyword>
<dbReference type="Proteomes" id="UP000299102">
    <property type="component" value="Unassembled WGS sequence"/>
</dbReference>
<dbReference type="EMBL" id="BGZK01000955">
    <property type="protein sequence ID" value="GBP66343.1"/>
    <property type="molecule type" value="Genomic_DNA"/>
</dbReference>
<proteinExistence type="predicted"/>
<comment type="caution">
    <text evidence="2">The sequence shown here is derived from an EMBL/GenBank/DDBJ whole genome shotgun (WGS) entry which is preliminary data.</text>
</comment>
<reference evidence="2 3" key="1">
    <citation type="journal article" date="2019" name="Commun. Biol.">
        <title>The bagworm genome reveals a unique fibroin gene that provides high tensile strength.</title>
        <authorList>
            <person name="Kono N."/>
            <person name="Nakamura H."/>
            <person name="Ohtoshi R."/>
            <person name="Tomita M."/>
            <person name="Numata K."/>
            <person name="Arakawa K."/>
        </authorList>
    </citation>
    <scope>NUCLEOTIDE SEQUENCE [LARGE SCALE GENOMIC DNA]</scope>
</reference>
<accession>A0A4C1XTG6</accession>
<dbReference type="OrthoDB" id="10066767at2759"/>
<sequence>MKYRWFDFSAEQPQEEPDLIKMARFLEREAERCSAYAPPETITQPRGDTITQMKRIQKTFFTSANRRENTEPNRSPRPCPVCEKKRHDVTDCETFMKADSNKRWDLAKKPLSLFQMFKTQKQNTQLPWLTLRNRRMSAMASQIITFHEETGNRKK</sequence>
<evidence type="ECO:0000313" key="3">
    <source>
        <dbReference type="Proteomes" id="UP000299102"/>
    </source>
</evidence>